<feature type="domain" description="KANL3/Tex30 alpha/beta hydrolase-like" evidence="1">
    <location>
        <begin position="28"/>
        <end position="199"/>
    </location>
</feature>
<gene>
    <name evidence="2" type="ORF">JF543_06710</name>
</gene>
<dbReference type="RefSeq" id="WP_206824255.1">
    <property type="nucleotide sequence ID" value="NZ_JAEMWU010000001.1"/>
</dbReference>
<dbReference type="PANTHER" id="PTHR13136:SF11">
    <property type="entry name" value="TESTIS-EXPRESSED PROTEIN 30"/>
    <property type="match status" value="1"/>
</dbReference>
<accession>A0A939DVA3</accession>
<dbReference type="SUPFAM" id="SSF53474">
    <property type="entry name" value="alpha/beta-Hydrolases"/>
    <property type="match status" value="1"/>
</dbReference>
<evidence type="ECO:0000313" key="3">
    <source>
        <dbReference type="Proteomes" id="UP000664385"/>
    </source>
</evidence>
<reference evidence="2" key="1">
    <citation type="submission" date="2020-12" db="EMBL/GenBank/DDBJ databases">
        <title>PHA producing bacteria isolated from mangrove.</title>
        <authorList>
            <person name="Zheng W."/>
            <person name="Yu S."/>
            <person name="Huang Y."/>
        </authorList>
    </citation>
    <scope>NUCLEOTIDE SEQUENCE</scope>
    <source>
        <strain evidence="2">GN8-5</strain>
    </source>
</reference>
<organism evidence="2 3">
    <name type="scientific">Microbacterium esteraromaticum</name>
    <dbReference type="NCBI Taxonomy" id="57043"/>
    <lineage>
        <taxon>Bacteria</taxon>
        <taxon>Bacillati</taxon>
        <taxon>Actinomycetota</taxon>
        <taxon>Actinomycetes</taxon>
        <taxon>Micrococcales</taxon>
        <taxon>Microbacteriaceae</taxon>
        <taxon>Microbacterium</taxon>
    </lineage>
</organism>
<sequence length="227" mass="23911">MSVQVALPSGDVSVSTAWERPEGESRGVVAIAHGAGAGMDHPFLVGFAAGLRDRGFTTVRFNFPYVEAGRRMPGPAAHAILTWRAVVSAIRADADGASGAVWACGKSYGGRMASMAVAEGLEVDGLAYLGYPLHPLGKPEKPRIEHLPAVRPAQLFVEGTNDPFVQPVQQLEQAVAACQDARIAWIEGGGHSFEVKGRKRPADEVGASLAPLVAEFIDERGRSATGE</sequence>
<dbReference type="InterPro" id="IPR026555">
    <property type="entry name" value="NSL3/Tex30"/>
</dbReference>
<dbReference type="InterPro" id="IPR046879">
    <property type="entry name" value="KANL3/Tex30_Abhydrolase"/>
</dbReference>
<evidence type="ECO:0000313" key="2">
    <source>
        <dbReference type="EMBL" id="MBN8205649.1"/>
    </source>
</evidence>
<dbReference type="InterPro" id="IPR029058">
    <property type="entry name" value="AB_hydrolase_fold"/>
</dbReference>
<dbReference type="EMBL" id="JAEMWU010000001">
    <property type="protein sequence ID" value="MBN8205649.1"/>
    <property type="molecule type" value="Genomic_DNA"/>
</dbReference>
<name>A0A939DVA3_9MICO</name>
<dbReference type="Proteomes" id="UP000664385">
    <property type="component" value="Unassembled WGS sequence"/>
</dbReference>
<comment type="caution">
    <text evidence="2">The sequence shown here is derived from an EMBL/GenBank/DDBJ whole genome shotgun (WGS) entry which is preliminary data.</text>
</comment>
<dbReference type="Pfam" id="PF20408">
    <property type="entry name" value="Abhydrolase_11"/>
    <property type="match status" value="1"/>
</dbReference>
<dbReference type="AlphaFoldDB" id="A0A939DVA3"/>
<dbReference type="PANTHER" id="PTHR13136">
    <property type="entry name" value="TESTIS DEVELOPMENT PROTEIN PRTD"/>
    <property type="match status" value="1"/>
</dbReference>
<proteinExistence type="predicted"/>
<dbReference type="Gene3D" id="3.40.50.1820">
    <property type="entry name" value="alpha/beta hydrolase"/>
    <property type="match status" value="1"/>
</dbReference>
<dbReference type="GO" id="GO:0016787">
    <property type="term" value="F:hydrolase activity"/>
    <property type="evidence" value="ECO:0007669"/>
    <property type="project" value="UniProtKB-KW"/>
</dbReference>
<keyword evidence="2" id="KW-0378">Hydrolase</keyword>
<protein>
    <submittedName>
        <fullName evidence="2">Dienelactone hydrolase family protein</fullName>
    </submittedName>
</protein>
<evidence type="ECO:0000259" key="1">
    <source>
        <dbReference type="Pfam" id="PF20408"/>
    </source>
</evidence>